<reference evidence="1 2" key="1">
    <citation type="journal article" date="2010" name="Stand. Genomic Sci.">
        <title>Complete genome sequence of Cellulomonas flavigena type strain (134).</title>
        <authorList>
            <person name="Abt B."/>
            <person name="Foster B."/>
            <person name="Lapidus A."/>
            <person name="Clum A."/>
            <person name="Sun H."/>
            <person name="Pukall R."/>
            <person name="Lucas S."/>
            <person name="Glavina Del Rio T."/>
            <person name="Nolan M."/>
            <person name="Tice H."/>
            <person name="Cheng J.F."/>
            <person name="Pitluck S."/>
            <person name="Liolios K."/>
            <person name="Ivanova N."/>
            <person name="Mavromatis K."/>
            <person name="Ovchinnikova G."/>
            <person name="Pati A."/>
            <person name="Goodwin L."/>
            <person name="Chen A."/>
            <person name="Palaniappan K."/>
            <person name="Land M."/>
            <person name="Hauser L."/>
            <person name="Chang Y.J."/>
            <person name="Jeffries C.D."/>
            <person name="Rohde M."/>
            <person name="Goker M."/>
            <person name="Woyke T."/>
            <person name="Bristow J."/>
            <person name="Eisen J.A."/>
            <person name="Markowitz V."/>
            <person name="Hugenholtz P."/>
            <person name="Kyrpides N.C."/>
            <person name="Klenk H.P."/>
        </authorList>
    </citation>
    <scope>NUCLEOTIDE SEQUENCE [LARGE SCALE GENOMIC DNA]</scope>
    <source>
        <strain evidence="2">ATCC 482 / DSM 20109 / BCRC 11376 / JCM 18109 / NBRC 3775 / NCIMB 8073 / NRS 134</strain>
    </source>
</reference>
<dbReference type="KEGG" id="cfl:Cfla_3642"/>
<name>D5UE37_CELFN</name>
<protein>
    <submittedName>
        <fullName evidence="1">Uncharacterized protein</fullName>
    </submittedName>
</protein>
<evidence type="ECO:0000313" key="1">
    <source>
        <dbReference type="EMBL" id="ADG76513.1"/>
    </source>
</evidence>
<organism evidence="1 2">
    <name type="scientific">Cellulomonas flavigena (strain ATCC 482 / DSM 20109 / BCRC 11376 / JCM 18109 / NBRC 3775 / NCIMB 8073 / NRS 134)</name>
    <dbReference type="NCBI Taxonomy" id="446466"/>
    <lineage>
        <taxon>Bacteria</taxon>
        <taxon>Bacillati</taxon>
        <taxon>Actinomycetota</taxon>
        <taxon>Actinomycetes</taxon>
        <taxon>Micrococcales</taxon>
        <taxon>Cellulomonadaceae</taxon>
        <taxon>Cellulomonas</taxon>
    </lineage>
</organism>
<proteinExistence type="predicted"/>
<accession>D5UE37</accession>
<keyword evidence="2" id="KW-1185">Reference proteome</keyword>
<evidence type="ECO:0000313" key="2">
    <source>
        <dbReference type="Proteomes" id="UP000000849"/>
    </source>
</evidence>
<sequence length="100" mass="11453">MTTRVRLMNEYTIDWPLWVDGPAGEGDLPVSERLAGDLKAWARTFNNHYDFQHGWDDSRLIEPYTREGQRLQHALQVELGPGYDVALDLWEVPGAGQSRV</sequence>
<dbReference type="EMBL" id="CP001964">
    <property type="protein sequence ID" value="ADG76513.1"/>
    <property type="molecule type" value="Genomic_DNA"/>
</dbReference>
<dbReference type="HOGENOM" id="CLU_2300743_0_0_11"/>
<dbReference type="AlphaFoldDB" id="D5UE37"/>
<dbReference type="Proteomes" id="UP000000849">
    <property type="component" value="Chromosome"/>
</dbReference>
<gene>
    <name evidence="1" type="ordered locus">Cfla_3642</name>
</gene>